<dbReference type="InParanoid" id="A0A0D0AGZ3"/>
<dbReference type="Proteomes" id="UP000054485">
    <property type="component" value="Unassembled WGS sequence"/>
</dbReference>
<dbReference type="AlphaFoldDB" id="A0A0D0AGZ3"/>
<dbReference type="EMBL" id="KN835280">
    <property type="protein sequence ID" value="KIK41071.1"/>
    <property type="molecule type" value="Genomic_DNA"/>
</dbReference>
<dbReference type="OrthoDB" id="10404480at2759"/>
<sequence>MRFGLKVQNRNYHVRRGTEKRVHGSDQVINALLHLIGVASLYIVSVSEVTENIRRVHSGSGSPGVPGDRVRDTLSKVDATKR</sequence>
<feature type="region of interest" description="Disordered" evidence="1">
    <location>
        <begin position="56"/>
        <end position="82"/>
    </location>
</feature>
<dbReference type="HOGENOM" id="CLU_2559820_0_0_1"/>
<proteinExistence type="predicted"/>
<accession>A0A0D0AGZ3</accession>
<protein>
    <submittedName>
        <fullName evidence="2">Unplaced genomic scaffold CY34scaffold_149, whole genome shotgun sequence</fullName>
    </submittedName>
</protein>
<evidence type="ECO:0000313" key="2">
    <source>
        <dbReference type="EMBL" id="KIK41071.1"/>
    </source>
</evidence>
<feature type="compositionally biased region" description="Basic and acidic residues" evidence="1">
    <location>
        <begin position="68"/>
        <end position="82"/>
    </location>
</feature>
<evidence type="ECO:0000256" key="1">
    <source>
        <dbReference type="SAM" id="MobiDB-lite"/>
    </source>
</evidence>
<reference evidence="3" key="2">
    <citation type="submission" date="2015-01" db="EMBL/GenBank/DDBJ databases">
        <title>Evolutionary Origins and Diversification of the Mycorrhizal Mutualists.</title>
        <authorList>
            <consortium name="DOE Joint Genome Institute"/>
            <consortium name="Mycorrhizal Genomics Consortium"/>
            <person name="Kohler A."/>
            <person name="Kuo A."/>
            <person name="Nagy L.G."/>
            <person name="Floudas D."/>
            <person name="Copeland A."/>
            <person name="Barry K.W."/>
            <person name="Cichocki N."/>
            <person name="Veneault-Fourrey C."/>
            <person name="LaButti K."/>
            <person name="Lindquist E.A."/>
            <person name="Lipzen A."/>
            <person name="Lundell T."/>
            <person name="Morin E."/>
            <person name="Murat C."/>
            <person name="Riley R."/>
            <person name="Ohm R."/>
            <person name="Sun H."/>
            <person name="Tunlid A."/>
            <person name="Henrissat B."/>
            <person name="Grigoriev I.V."/>
            <person name="Hibbett D.S."/>
            <person name="Martin F."/>
        </authorList>
    </citation>
    <scope>NUCLEOTIDE SEQUENCE [LARGE SCALE GENOMIC DNA]</scope>
    <source>
        <strain evidence="3">UH-Slu-Lm8-n1</strain>
    </source>
</reference>
<feature type="compositionally biased region" description="Low complexity" evidence="1">
    <location>
        <begin position="58"/>
        <end position="67"/>
    </location>
</feature>
<keyword evidence="3" id="KW-1185">Reference proteome</keyword>
<gene>
    <name evidence="2" type="ORF">CY34DRAFT_227572</name>
</gene>
<name>A0A0D0AGZ3_9AGAM</name>
<evidence type="ECO:0000313" key="3">
    <source>
        <dbReference type="Proteomes" id="UP000054485"/>
    </source>
</evidence>
<reference evidence="2 3" key="1">
    <citation type="submission" date="2014-04" db="EMBL/GenBank/DDBJ databases">
        <authorList>
            <consortium name="DOE Joint Genome Institute"/>
            <person name="Kuo A."/>
            <person name="Ruytinx J."/>
            <person name="Rineau F."/>
            <person name="Colpaert J."/>
            <person name="Kohler A."/>
            <person name="Nagy L.G."/>
            <person name="Floudas D."/>
            <person name="Copeland A."/>
            <person name="Barry K.W."/>
            <person name="Cichocki N."/>
            <person name="Veneault-Fourrey C."/>
            <person name="LaButti K."/>
            <person name="Lindquist E.A."/>
            <person name="Lipzen A."/>
            <person name="Lundell T."/>
            <person name="Morin E."/>
            <person name="Murat C."/>
            <person name="Sun H."/>
            <person name="Tunlid A."/>
            <person name="Henrissat B."/>
            <person name="Grigoriev I.V."/>
            <person name="Hibbett D.S."/>
            <person name="Martin F."/>
            <person name="Nordberg H.P."/>
            <person name="Cantor M.N."/>
            <person name="Hua S.X."/>
        </authorList>
    </citation>
    <scope>NUCLEOTIDE SEQUENCE [LARGE SCALE GENOMIC DNA]</scope>
    <source>
        <strain evidence="2 3">UH-Slu-Lm8-n1</strain>
    </source>
</reference>
<organism evidence="2 3">
    <name type="scientific">Suillus luteus UH-Slu-Lm8-n1</name>
    <dbReference type="NCBI Taxonomy" id="930992"/>
    <lineage>
        <taxon>Eukaryota</taxon>
        <taxon>Fungi</taxon>
        <taxon>Dikarya</taxon>
        <taxon>Basidiomycota</taxon>
        <taxon>Agaricomycotina</taxon>
        <taxon>Agaricomycetes</taxon>
        <taxon>Agaricomycetidae</taxon>
        <taxon>Boletales</taxon>
        <taxon>Suillineae</taxon>
        <taxon>Suillaceae</taxon>
        <taxon>Suillus</taxon>
    </lineage>
</organism>